<feature type="transmembrane region" description="Helical" evidence="1">
    <location>
        <begin position="277"/>
        <end position="293"/>
    </location>
</feature>
<organism evidence="2 3">
    <name type="scientific">Salipiger abyssi</name>
    <dbReference type="NCBI Taxonomy" id="1250539"/>
    <lineage>
        <taxon>Bacteria</taxon>
        <taxon>Pseudomonadati</taxon>
        <taxon>Pseudomonadota</taxon>
        <taxon>Alphaproteobacteria</taxon>
        <taxon>Rhodobacterales</taxon>
        <taxon>Roseobacteraceae</taxon>
        <taxon>Salipiger</taxon>
    </lineage>
</organism>
<dbReference type="KEGG" id="paby:Ga0080574_TMP2158"/>
<dbReference type="EMBL" id="CP015093">
    <property type="protein sequence ID" value="APZ52492.1"/>
    <property type="molecule type" value="Genomic_DNA"/>
</dbReference>
<keyword evidence="2" id="KW-0436">Ligase</keyword>
<name>A0A1P8USY2_9RHOB</name>
<dbReference type="AlphaFoldDB" id="A0A1P8USY2"/>
<proteinExistence type="predicted"/>
<feature type="transmembrane region" description="Helical" evidence="1">
    <location>
        <begin position="204"/>
        <end position="227"/>
    </location>
</feature>
<dbReference type="GO" id="GO:0016874">
    <property type="term" value="F:ligase activity"/>
    <property type="evidence" value="ECO:0007669"/>
    <property type="project" value="UniProtKB-KW"/>
</dbReference>
<feature type="transmembrane region" description="Helical" evidence="1">
    <location>
        <begin position="124"/>
        <end position="141"/>
    </location>
</feature>
<dbReference type="RefSeq" id="WP_076698718.1">
    <property type="nucleotide sequence ID" value="NZ_CP015093.1"/>
</dbReference>
<accession>A0A1P8USY2</accession>
<dbReference type="OrthoDB" id="7595044at2"/>
<sequence length="466" mass="51785">MPNPLAYFMLAIWPLVTIALFRRLPVERALILSLMVGYLFLPEPPAAFDLPLMPPLMKHNIPALTAFAFCIWKYGPQGSILPQSLVGKLLLLTFILSPVMTAINNTEPVFYGRIGLPGLSAKDALALMVQQFLLVLPFLLARQYLVSGGAQRYFLLALMVSGLVYSLLMLIEIRLSPQLNNWIYGYYQHLFGQSIRAGGYRPVVFLYHGLWVAFFIMTAAAGAFALWRQDERLHNIKVLAAAVYLLLILLISKSLGSLILGAALIPSILFLTRLMQIKVAILIGILAIGYPIMKGAHLVPEERLLSEISSIDPERANSLDFRFTNENILLERAYEKPVFGWGSWGRNHILNPVTGEIETVTDGRWIIVIGIYGWVGFLAEFGLLVLPLVLLWRESVMAGRDAISPFIGPLSLMLAINVFDMLPNATLTPLTWLLAGTLTGYAEALKAARLKRGPADGRALKWQSIM</sequence>
<keyword evidence="3" id="KW-1185">Reference proteome</keyword>
<feature type="transmembrane region" description="Helical" evidence="1">
    <location>
        <begin position="6"/>
        <end position="22"/>
    </location>
</feature>
<keyword evidence="1" id="KW-0812">Transmembrane</keyword>
<gene>
    <name evidence="2" type="ORF">Ga0080574_TMP2158</name>
</gene>
<dbReference type="Proteomes" id="UP000187059">
    <property type="component" value="Chromosome"/>
</dbReference>
<evidence type="ECO:0000256" key="1">
    <source>
        <dbReference type="SAM" id="Phobius"/>
    </source>
</evidence>
<evidence type="ECO:0000313" key="3">
    <source>
        <dbReference type="Proteomes" id="UP000187059"/>
    </source>
</evidence>
<feature type="transmembrane region" description="Helical" evidence="1">
    <location>
        <begin position="402"/>
        <end position="419"/>
    </location>
</feature>
<feature type="transmembrane region" description="Helical" evidence="1">
    <location>
        <begin position="365"/>
        <end position="390"/>
    </location>
</feature>
<evidence type="ECO:0000313" key="2">
    <source>
        <dbReference type="EMBL" id="APZ52492.1"/>
    </source>
</evidence>
<protein>
    <submittedName>
        <fullName evidence="2">O-antigen ligase like membrane protein</fullName>
    </submittedName>
</protein>
<dbReference type="STRING" id="1250539.Ga0080574_TMP2158"/>
<keyword evidence="1" id="KW-1133">Transmembrane helix</keyword>
<feature type="transmembrane region" description="Helical" evidence="1">
    <location>
        <begin position="153"/>
        <end position="171"/>
    </location>
</feature>
<feature type="transmembrane region" description="Helical" evidence="1">
    <location>
        <begin position="239"/>
        <end position="265"/>
    </location>
</feature>
<feature type="transmembrane region" description="Helical" evidence="1">
    <location>
        <begin position="29"/>
        <end position="48"/>
    </location>
</feature>
<reference evidence="2 3" key="1">
    <citation type="submission" date="2016-04" db="EMBL/GenBank/DDBJ databases">
        <title>Deep-sea bacteria in the southern Pacific.</title>
        <authorList>
            <person name="Tang K."/>
        </authorList>
    </citation>
    <scope>NUCLEOTIDE SEQUENCE [LARGE SCALE GENOMIC DNA]</scope>
    <source>
        <strain evidence="2 3">JLT2014</strain>
    </source>
</reference>
<keyword evidence="1" id="KW-0472">Membrane</keyword>